<dbReference type="AlphaFoldDB" id="A0A9D9IVF8"/>
<feature type="region of interest" description="Disordered" evidence="2">
    <location>
        <begin position="131"/>
        <end position="155"/>
    </location>
</feature>
<evidence type="ECO:0000313" key="4">
    <source>
        <dbReference type="EMBL" id="MBO8478183.1"/>
    </source>
</evidence>
<evidence type="ECO:0000313" key="5">
    <source>
        <dbReference type="Proteomes" id="UP000823771"/>
    </source>
</evidence>
<dbReference type="EMBL" id="JADILZ010000041">
    <property type="protein sequence ID" value="MBO8478183.1"/>
    <property type="molecule type" value="Genomic_DNA"/>
</dbReference>
<comment type="caution">
    <text evidence="4">The sequence shown here is derived from an EMBL/GenBank/DDBJ whole genome shotgun (WGS) entry which is preliminary data.</text>
</comment>
<dbReference type="Pfam" id="PF13148">
    <property type="entry name" value="DUF3987"/>
    <property type="match status" value="1"/>
</dbReference>
<evidence type="ECO:0000256" key="1">
    <source>
        <dbReference type="SAM" id="Coils"/>
    </source>
</evidence>
<dbReference type="Pfam" id="PF08707">
    <property type="entry name" value="PriCT_2"/>
    <property type="match status" value="1"/>
</dbReference>
<dbReference type="InterPro" id="IPR014819">
    <property type="entry name" value="PriCT_2"/>
</dbReference>
<dbReference type="Proteomes" id="UP000823771">
    <property type="component" value="Unassembled WGS sequence"/>
</dbReference>
<feature type="region of interest" description="Disordered" evidence="2">
    <location>
        <begin position="15"/>
        <end position="39"/>
    </location>
</feature>
<reference evidence="4" key="2">
    <citation type="journal article" date="2021" name="PeerJ">
        <title>Extensive microbial diversity within the chicken gut microbiome revealed by metagenomics and culture.</title>
        <authorList>
            <person name="Gilroy R."/>
            <person name="Ravi A."/>
            <person name="Getino M."/>
            <person name="Pursley I."/>
            <person name="Horton D.L."/>
            <person name="Alikhan N.F."/>
            <person name="Baker D."/>
            <person name="Gharbi K."/>
            <person name="Hall N."/>
            <person name="Watson M."/>
            <person name="Adriaenssens E.M."/>
            <person name="Foster-Nyarko E."/>
            <person name="Jarju S."/>
            <person name="Secka A."/>
            <person name="Antonio M."/>
            <person name="Oren A."/>
            <person name="Chaudhuri R.R."/>
            <person name="La Ragione R."/>
            <person name="Hildebrand F."/>
            <person name="Pallen M.J."/>
        </authorList>
    </citation>
    <scope>NUCLEOTIDE SEQUENCE</scope>
    <source>
        <strain evidence="4">2478</strain>
    </source>
</reference>
<reference evidence="4" key="1">
    <citation type="submission" date="2020-10" db="EMBL/GenBank/DDBJ databases">
        <authorList>
            <person name="Gilroy R."/>
        </authorList>
    </citation>
    <scope>NUCLEOTIDE SEQUENCE</scope>
    <source>
        <strain evidence="4">2478</strain>
    </source>
</reference>
<feature type="domain" description="Primase C-terminal 2" evidence="3">
    <location>
        <begin position="49"/>
        <end position="123"/>
    </location>
</feature>
<dbReference type="GO" id="GO:0016817">
    <property type="term" value="F:hydrolase activity, acting on acid anhydrides"/>
    <property type="evidence" value="ECO:0007669"/>
    <property type="project" value="InterPro"/>
</dbReference>
<sequence>MNTTSQDFLMDLLSEGDKPSSQQAQAPVNHPSAPVPSTDTGARVKALIAALKAAGTDITADYNDWLKVGFALAGEFGESGRGYFHAISSLYPGYDQAESDTKYTECLKSDSGRTDISTLFYLAKNQGVTLERPANAPGTSHDIPRKKGQSDKNVPLSLLEDDPEEMPLLPVFPESIFPSLPSLLKEVTDLMITDQERSLVLIGSIATISSALLPFRTVYFGKTIYPNMYLFVPGPAGAGKGKLDFCLRLVMPIHKEKLERWNTAKDEYRKEYARYKRQKKGENIDPPEKPPIQMLRVPANSSATSFAQAMAENGNLLMFETEGDTVVNSFSSDFGNYSDSFRKAFAHESFGYLRRGDDGEEKEIDNPRLSTVLSGTPEQVKSLIRDAENGLLSRFMFFCINATPEWMDGFDSYGSDAPLEDTFNAIGARFCAFAKTLEDTPTIRFSLSLPQIGKFNDFFKAEKQRMQDVNGDRYSASSHRLAWCFLRVAMVLTALRMMDSGDVREIVGCADVDFDATLEIIRVISVHNDYIFNVLDRERPEGIAVADSYSAATRKTILAALPGYFKTDDMKDVARKIGKTLRTVRRQVARAIQAGEVKQVKHGEYKKL</sequence>
<proteinExistence type="predicted"/>
<gene>
    <name evidence="4" type="ORF">IAB80_04790</name>
</gene>
<dbReference type="InterPro" id="IPR025048">
    <property type="entry name" value="DUF3987"/>
</dbReference>
<evidence type="ECO:0000259" key="3">
    <source>
        <dbReference type="Pfam" id="PF08707"/>
    </source>
</evidence>
<protein>
    <submittedName>
        <fullName evidence="4">DUF3987 domain-containing protein</fullName>
    </submittedName>
</protein>
<keyword evidence="1" id="KW-0175">Coiled coil</keyword>
<accession>A0A9D9IVF8</accession>
<organism evidence="4 5">
    <name type="scientific">Candidatus Cryptobacteroides excrementipullorum</name>
    <dbReference type="NCBI Taxonomy" id="2840761"/>
    <lineage>
        <taxon>Bacteria</taxon>
        <taxon>Pseudomonadati</taxon>
        <taxon>Bacteroidota</taxon>
        <taxon>Bacteroidia</taxon>
        <taxon>Bacteroidales</taxon>
        <taxon>Candidatus Cryptobacteroides</taxon>
    </lineage>
</organism>
<feature type="coiled-coil region" evidence="1">
    <location>
        <begin position="258"/>
        <end position="285"/>
    </location>
</feature>
<evidence type="ECO:0000256" key="2">
    <source>
        <dbReference type="SAM" id="MobiDB-lite"/>
    </source>
</evidence>
<name>A0A9D9IVF8_9BACT</name>